<evidence type="ECO:0000313" key="8">
    <source>
        <dbReference type="EMBL" id="KAJ3182367.1"/>
    </source>
</evidence>
<dbReference type="Gene3D" id="3.90.45.10">
    <property type="entry name" value="Peptide deformylase"/>
    <property type="match status" value="1"/>
</dbReference>
<gene>
    <name evidence="8" type="primary">DEF1_2</name>
    <name evidence="8" type="ORF">HDU87_008530</name>
</gene>
<proteinExistence type="inferred from homology"/>
<accession>A0AAD5TTQ3</accession>
<dbReference type="PRINTS" id="PR01576">
    <property type="entry name" value="PDEFORMYLASE"/>
</dbReference>
<dbReference type="CDD" id="cd00487">
    <property type="entry name" value="Pep_deformylase"/>
    <property type="match status" value="1"/>
</dbReference>
<protein>
    <recommendedName>
        <fullName evidence="2 7">Peptide deformylase</fullName>
        <ecNumber evidence="2 7">3.5.1.88</ecNumber>
    </recommendedName>
</protein>
<dbReference type="EC" id="3.5.1.88" evidence="2 7"/>
<sequence length="196" mass="22113">MNRISGWFKRPPAVLRAGHPSLRLRAEPVNPADLPTHKLARVVSDMRAVFASPYTPVVGLAAPQIGHPLRIIAYRVEDAALLKERKIAAVPLTFLVNPVLTITDRAPQAKWAAEYESCESVPQYNAKVRRANEVKVEGLDLDGEKVTLHAQGFLAKVLQHEVDHLEGRLYIDIMDPKSFRHDKYIDKYEVYATRSR</sequence>
<comment type="function">
    <text evidence="6 7">Removes the formyl group from the N-terminal Met of newly synthesized proteins.</text>
</comment>
<keyword evidence="9" id="KW-1185">Reference proteome</keyword>
<dbReference type="PIRSF" id="PIRSF004749">
    <property type="entry name" value="Pep_def"/>
    <property type="match status" value="1"/>
</dbReference>
<dbReference type="InterPro" id="IPR023635">
    <property type="entry name" value="Peptide_deformylase"/>
</dbReference>
<dbReference type="HAMAP" id="MF_00163">
    <property type="entry name" value="Pep_deformylase"/>
    <property type="match status" value="1"/>
</dbReference>
<dbReference type="EMBL" id="JADGJQ010000009">
    <property type="protein sequence ID" value="KAJ3182367.1"/>
    <property type="molecule type" value="Genomic_DNA"/>
</dbReference>
<evidence type="ECO:0000256" key="7">
    <source>
        <dbReference type="RuleBase" id="RU362111"/>
    </source>
</evidence>
<evidence type="ECO:0000256" key="1">
    <source>
        <dbReference type="ARBA" id="ARBA00010759"/>
    </source>
</evidence>
<comment type="caution">
    <text evidence="8">The sequence shown here is derived from an EMBL/GenBank/DDBJ whole genome shotgun (WGS) entry which is preliminary data.</text>
</comment>
<evidence type="ECO:0000313" key="9">
    <source>
        <dbReference type="Proteomes" id="UP001212152"/>
    </source>
</evidence>
<dbReference type="PANTHER" id="PTHR10458">
    <property type="entry name" value="PEPTIDE DEFORMYLASE"/>
    <property type="match status" value="1"/>
</dbReference>
<reference evidence="8" key="1">
    <citation type="submission" date="2020-05" db="EMBL/GenBank/DDBJ databases">
        <title>Phylogenomic resolution of chytrid fungi.</title>
        <authorList>
            <person name="Stajich J.E."/>
            <person name="Amses K."/>
            <person name="Simmons R."/>
            <person name="Seto K."/>
            <person name="Myers J."/>
            <person name="Bonds A."/>
            <person name="Quandt C.A."/>
            <person name="Barry K."/>
            <person name="Liu P."/>
            <person name="Grigoriev I."/>
            <person name="Longcore J.E."/>
            <person name="James T.Y."/>
        </authorList>
    </citation>
    <scope>NUCLEOTIDE SEQUENCE</scope>
    <source>
        <strain evidence="8">JEL0379</strain>
    </source>
</reference>
<evidence type="ECO:0000256" key="5">
    <source>
        <dbReference type="ARBA" id="ARBA00022917"/>
    </source>
</evidence>
<name>A0AAD5TTQ3_9FUNG</name>
<evidence type="ECO:0000256" key="2">
    <source>
        <dbReference type="ARBA" id="ARBA00012175"/>
    </source>
</evidence>
<keyword evidence="3 7" id="KW-0479">Metal-binding</keyword>
<dbReference type="GO" id="GO:0006412">
    <property type="term" value="P:translation"/>
    <property type="evidence" value="ECO:0007669"/>
    <property type="project" value="UniProtKB-KW"/>
</dbReference>
<dbReference type="GO" id="GO:0042586">
    <property type="term" value="F:peptide deformylase activity"/>
    <property type="evidence" value="ECO:0007669"/>
    <property type="project" value="UniProtKB-EC"/>
</dbReference>
<dbReference type="GO" id="GO:0046872">
    <property type="term" value="F:metal ion binding"/>
    <property type="evidence" value="ECO:0007669"/>
    <property type="project" value="UniProtKB-KW"/>
</dbReference>
<dbReference type="GO" id="GO:0005739">
    <property type="term" value="C:mitochondrion"/>
    <property type="evidence" value="ECO:0007669"/>
    <property type="project" value="UniProtKB-ARBA"/>
</dbReference>
<keyword evidence="5 7" id="KW-0648">Protein biosynthesis</keyword>
<dbReference type="AlphaFoldDB" id="A0AAD5TTQ3"/>
<dbReference type="SUPFAM" id="SSF56420">
    <property type="entry name" value="Peptide deformylase"/>
    <property type="match status" value="1"/>
</dbReference>
<dbReference type="Pfam" id="PF01327">
    <property type="entry name" value="Pep_deformylase"/>
    <property type="match status" value="1"/>
</dbReference>
<evidence type="ECO:0000256" key="4">
    <source>
        <dbReference type="ARBA" id="ARBA00022801"/>
    </source>
</evidence>
<dbReference type="Proteomes" id="UP001212152">
    <property type="component" value="Unassembled WGS sequence"/>
</dbReference>
<comment type="catalytic activity">
    <reaction evidence="7">
        <text>N-terminal N-formyl-L-methionyl-[peptide] + H2O = N-terminal L-methionyl-[peptide] + formate</text>
        <dbReference type="Rhea" id="RHEA:24420"/>
        <dbReference type="Rhea" id="RHEA-COMP:10639"/>
        <dbReference type="Rhea" id="RHEA-COMP:10640"/>
        <dbReference type="ChEBI" id="CHEBI:15377"/>
        <dbReference type="ChEBI" id="CHEBI:15740"/>
        <dbReference type="ChEBI" id="CHEBI:49298"/>
        <dbReference type="ChEBI" id="CHEBI:64731"/>
        <dbReference type="EC" id="3.5.1.88"/>
    </reaction>
</comment>
<dbReference type="InterPro" id="IPR036821">
    <property type="entry name" value="Peptide_deformylase_sf"/>
</dbReference>
<comment type="similarity">
    <text evidence="1 7">Belongs to the polypeptide deformylase family.</text>
</comment>
<keyword evidence="4 7" id="KW-0378">Hydrolase</keyword>
<dbReference type="PANTHER" id="PTHR10458:SF2">
    <property type="entry name" value="PEPTIDE DEFORMYLASE, MITOCHONDRIAL"/>
    <property type="match status" value="1"/>
</dbReference>
<evidence type="ECO:0000256" key="6">
    <source>
        <dbReference type="ARBA" id="ARBA00037114"/>
    </source>
</evidence>
<evidence type="ECO:0000256" key="3">
    <source>
        <dbReference type="ARBA" id="ARBA00022723"/>
    </source>
</evidence>
<dbReference type="FunFam" id="3.90.45.10:FF:000003">
    <property type="entry name" value="Peptide deformylase"/>
    <property type="match status" value="1"/>
</dbReference>
<organism evidence="8 9">
    <name type="scientific">Geranomyces variabilis</name>
    <dbReference type="NCBI Taxonomy" id="109894"/>
    <lineage>
        <taxon>Eukaryota</taxon>
        <taxon>Fungi</taxon>
        <taxon>Fungi incertae sedis</taxon>
        <taxon>Chytridiomycota</taxon>
        <taxon>Chytridiomycota incertae sedis</taxon>
        <taxon>Chytridiomycetes</taxon>
        <taxon>Spizellomycetales</taxon>
        <taxon>Powellomycetaceae</taxon>
        <taxon>Geranomyces</taxon>
    </lineage>
</organism>